<sequence length="269" mass="28625">MIYETTPLGRSHLLRCHGAVAASSGWYCSGVKLADVRTPLQLSVVRRLVALSSWRAPPAVRGPARAAWARRWFSAALQQAIRPDGTGPSTCCAGPAQSRVRICPQAGVRHCRLVWEDWACSVQCAELTVPPITYPHGPTRGPFSTVLGGKAVRGPEPRARPASPVCAISAYQREQEVMHTGLEVGPQGGFGERPQSAEQVFAISMMSACISAYVLRWSALLAFAAARAFATSLLSLPLSGADNVDGDPPLLSDLLAEPSASPPFASRMP</sequence>
<name>A0A1Q9DC66_SYMMI</name>
<accession>A0A1Q9DC66</accession>
<proteinExistence type="predicted"/>
<keyword evidence="2" id="KW-1185">Reference proteome</keyword>
<evidence type="ECO:0000313" key="2">
    <source>
        <dbReference type="Proteomes" id="UP000186817"/>
    </source>
</evidence>
<protein>
    <submittedName>
        <fullName evidence="1">Uncharacterized protein</fullName>
    </submittedName>
</protein>
<gene>
    <name evidence="1" type="ORF">AK812_SmicGene25421</name>
</gene>
<evidence type="ECO:0000313" key="1">
    <source>
        <dbReference type="EMBL" id="OLP92739.1"/>
    </source>
</evidence>
<reference evidence="1 2" key="1">
    <citation type="submission" date="2016-02" db="EMBL/GenBank/DDBJ databases">
        <title>Genome analysis of coral dinoflagellate symbionts highlights evolutionary adaptations to a symbiotic lifestyle.</title>
        <authorList>
            <person name="Aranda M."/>
            <person name="Li Y."/>
            <person name="Liew Y.J."/>
            <person name="Baumgarten S."/>
            <person name="Simakov O."/>
            <person name="Wilson M."/>
            <person name="Piel J."/>
            <person name="Ashoor H."/>
            <person name="Bougouffa S."/>
            <person name="Bajic V.B."/>
            <person name="Ryu T."/>
            <person name="Ravasi T."/>
            <person name="Bayer T."/>
            <person name="Micklem G."/>
            <person name="Kim H."/>
            <person name="Bhak J."/>
            <person name="Lajeunesse T.C."/>
            <person name="Voolstra C.R."/>
        </authorList>
    </citation>
    <scope>NUCLEOTIDE SEQUENCE [LARGE SCALE GENOMIC DNA]</scope>
    <source>
        <strain evidence="1 2">CCMP2467</strain>
    </source>
</reference>
<dbReference type="AlphaFoldDB" id="A0A1Q9DC66"/>
<dbReference type="Proteomes" id="UP000186817">
    <property type="component" value="Unassembled WGS sequence"/>
</dbReference>
<dbReference type="EMBL" id="LSRX01000608">
    <property type="protein sequence ID" value="OLP92739.1"/>
    <property type="molecule type" value="Genomic_DNA"/>
</dbReference>
<comment type="caution">
    <text evidence="1">The sequence shown here is derived from an EMBL/GenBank/DDBJ whole genome shotgun (WGS) entry which is preliminary data.</text>
</comment>
<organism evidence="1 2">
    <name type="scientific">Symbiodinium microadriaticum</name>
    <name type="common">Dinoflagellate</name>
    <name type="synonym">Zooxanthella microadriatica</name>
    <dbReference type="NCBI Taxonomy" id="2951"/>
    <lineage>
        <taxon>Eukaryota</taxon>
        <taxon>Sar</taxon>
        <taxon>Alveolata</taxon>
        <taxon>Dinophyceae</taxon>
        <taxon>Suessiales</taxon>
        <taxon>Symbiodiniaceae</taxon>
        <taxon>Symbiodinium</taxon>
    </lineage>
</organism>